<dbReference type="SMART" id="SM00998">
    <property type="entry name" value="ADSL_C"/>
    <property type="match status" value="1"/>
</dbReference>
<dbReference type="InterPro" id="IPR022761">
    <property type="entry name" value="Fumarate_lyase_N"/>
</dbReference>
<sequence length="430" mass="48804">MLDRYSRPILSDIWTDHYRFSTFLRIEILVCEAYHQLGHIPEGSMKCIRNASFDIERIHAIEQDVKHDIIAFLTSVSESIGDHSRFLHMGLTSSDIIDTCLSVQITNSLKIIIDDLQEVLEVLKRLAHQYEDLVCIGRSHGIHAEPISMGVKISRYYAEMLRSMKRLVLAKEEVSICKISGSLGNFANVPPYVEEYVAEKLELATETVSSQVIPRDRHAFVFSVFAILASSIENIATEIRHLQKSEVMEVAEGFSELQKGSSSMPHKRNPILSENLTGLSRVIRSYVVPAYENITLWHERDISHSSVERFIVPSACVTMDFALNRLKSLLEGLNVNEKNINRNVQGSLGLVFSQKILLELIKVTGISRESAYKKIQIACSKVFEEGADFIEALNADPLIKESIQDWDKILDVDYYVKNNDYIFSKVFSES</sequence>
<accession>W2UZA7</accession>
<protein>
    <recommendedName>
        <fullName evidence="5 11">Adenylosuccinate lyase</fullName>
        <shortName evidence="12">ASL</shortName>
        <ecNumber evidence="4 11">4.3.2.2</ecNumber>
    </recommendedName>
    <alternativeName>
        <fullName evidence="9 12">Adenylosuccinase</fullName>
    </alternativeName>
</protein>
<dbReference type="PANTHER" id="PTHR43172">
    <property type="entry name" value="ADENYLOSUCCINATE LYASE"/>
    <property type="match status" value="1"/>
</dbReference>
<evidence type="ECO:0000256" key="6">
    <source>
        <dbReference type="ARBA" id="ARBA00022755"/>
    </source>
</evidence>
<evidence type="ECO:0000256" key="9">
    <source>
        <dbReference type="ARBA" id="ARBA00030717"/>
    </source>
</evidence>
<evidence type="ECO:0000256" key="1">
    <source>
        <dbReference type="ARBA" id="ARBA00004706"/>
    </source>
</evidence>
<dbReference type="UniPathway" id="UPA00075">
    <property type="reaction ID" value="UER00336"/>
</dbReference>
<dbReference type="UniPathway" id="UPA00074">
    <property type="reaction ID" value="UER00132"/>
</dbReference>
<dbReference type="PATRIC" id="fig|1401685.3.peg.706"/>
<dbReference type="InterPro" id="IPR019468">
    <property type="entry name" value="AdenyloSucc_lyase_C"/>
</dbReference>
<evidence type="ECO:0000256" key="11">
    <source>
        <dbReference type="NCBIfam" id="TIGR00928"/>
    </source>
</evidence>
<dbReference type="InterPro" id="IPR000362">
    <property type="entry name" value="Fumarate_lyase_fam"/>
</dbReference>
<dbReference type="CDD" id="cd01360">
    <property type="entry name" value="Adenylsuccinate_lyase_1"/>
    <property type="match status" value="1"/>
</dbReference>
<dbReference type="InterPro" id="IPR004769">
    <property type="entry name" value="Pur_lyase"/>
</dbReference>
<dbReference type="EMBL" id="AXCJ01000007">
    <property type="protein sequence ID" value="ETO91289.1"/>
    <property type="molecule type" value="Genomic_DNA"/>
</dbReference>
<dbReference type="Pfam" id="PF00206">
    <property type="entry name" value="Lyase_1"/>
    <property type="match status" value="1"/>
</dbReference>
<reference evidence="14 15" key="1">
    <citation type="journal article" date="2013" name="PLoS ONE">
        <title>Bacterial endosymbiosis in a chordate host: long-term co-evolution and conservation of secondary metabolism.</title>
        <authorList>
            <person name="Kwan J.C."/>
            <person name="Schmidt E.W."/>
        </authorList>
    </citation>
    <scope>NUCLEOTIDE SEQUENCE [LARGE SCALE GENOMIC DNA]</scope>
    <source>
        <strain evidence="15">L6</strain>
    </source>
</reference>
<dbReference type="Gene3D" id="1.20.200.10">
    <property type="entry name" value="Fumarase/aspartase (Central domain)"/>
    <property type="match status" value="1"/>
</dbReference>
<comment type="similarity">
    <text evidence="3 12">Belongs to the lyase 1 family. Adenylosuccinate lyase subfamily.</text>
</comment>
<dbReference type="AlphaFoldDB" id="W2UZA7"/>
<dbReference type="GO" id="GO:0070626">
    <property type="term" value="F:(S)-2-(5-amino-1-(5-phospho-D-ribosyl)imidazole-4-carboxamido) succinate lyase (fumarate-forming) activity"/>
    <property type="evidence" value="ECO:0007669"/>
    <property type="project" value="TreeGrafter"/>
</dbReference>
<evidence type="ECO:0000256" key="3">
    <source>
        <dbReference type="ARBA" id="ARBA00008273"/>
    </source>
</evidence>
<name>W2UZA7_9RICK</name>
<evidence type="ECO:0000256" key="10">
    <source>
        <dbReference type="ARBA" id="ARBA00049115"/>
    </source>
</evidence>
<dbReference type="FunFam" id="1.20.200.10:FF:000008">
    <property type="entry name" value="Adenylosuccinate lyase"/>
    <property type="match status" value="1"/>
</dbReference>
<dbReference type="Gene3D" id="1.10.275.10">
    <property type="entry name" value="Fumarase/aspartase (N-terminal domain)"/>
    <property type="match status" value="1"/>
</dbReference>
<keyword evidence="15" id="KW-1185">Reference proteome</keyword>
<evidence type="ECO:0000313" key="15">
    <source>
        <dbReference type="Proteomes" id="UP000018951"/>
    </source>
</evidence>
<dbReference type="PROSITE" id="PS00163">
    <property type="entry name" value="FUMARATE_LYASES"/>
    <property type="match status" value="1"/>
</dbReference>
<organism evidence="14 15">
    <name type="scientific">Candidatus Xenolissoclinum pacificiensis L6</name>
    <dbReference type="NCBI Taxonomy" id="1401685"/>
    <lineage>
        <taxon>Bacteria</taxon>
        <taxon>Pseudomonadati</taxon>
        <taxon>Pseudomonadota</taxon>
        <taxon>Alphaproteobacteria</taxon>
        <taxon>Rickettsiales</taxon>
        <taxon>Anaplasmataceae</taxon>
        <taxon>Candidatus Xenolissoclinum</taxon>
    </lineage>
</organism>
<comment type="pathway">
    <text evidence="1 12">Purine metabolism; IMP biosynthesis via de novo pathway; 5-amino-1-(5-phospho-D-ribosyl)imidazole-4-carboxamide from 5-amino-1-(5-phospho-D-ribosyl)imidazole-4-carboxylate: step 2/2.</text>
</comment>
<dbReference type="GO" id="GO:0004018">
    <property type="term" value="F:N6-(1,2-dicarboxyethyl)AMP AMP-lyase (fumarate-forming) activity"/>
    <property type="evidence" value="ECO:0007669"/>
    <property type="project" value="UniProtKB-UniRule"/>
</dbReference>
<dbReference type="SUPFAM" id="SSF48557">
    <property type="entry name" value="L-aspartase-like"/>
    <property type="match status" value="1"/>
</dbReference>
<evidence type="ECO:0000259" key="13">
    <source>
        <dbReference type="SMART" id="SM00998"/>
    </source>
</evidence>
<comment type="caution">
    <text evidence="14">The sequence shown here is derived from an EMBL/GenBank/DDBJ whole genome shotgun (WGS) entry which is preliminary data.</text>
</comment>
<comment type="catalytic activity">
    <reaction evidence="8">
        <text>(2S)-2-[5-amino-1-(5-phospho-beta-D-ribosyl)imidazole-4-carboxamido]succinate = 5-amino-1-(5-phospho-beta-D-ribosyl)imidazole-4-carboxamide + fumarate</text>
        <dbReference type="Rhea" id="RHEA:23920"/>
        <dbReference type="ChEBI" id="CHEBI:29806"/>
        <dbReference type="ChEBI" id="CHEBI:58443"/>
        <dbReference type="ChEBI" id="CHEBI:58475"/>
        <dbReference type="EC" id="4.3.2.2"/>
    </reaction>
    <physiologicalReaction direction="left-to-right" evidence="8">
        <dbReference type="Rhea" id="RHEA:23921"/>
    </physiologicalReaction>
</comment>
<dbReference type="STRING" id="1401685.P857_413"/>
<dbReference type="PANTHER" id="PTHR43172:SF1">
    <property type="entry name" value="ADENYLOSUCCINATE LYASE"/>
    <property type="match status" value="1"/>
</dbReference>
<proteinExistence type="inferred from homology"/>
<dbReference type="PRINTS" id="PR00149">
    <property type="entry name" value="FUMRATELYASE"/>
</dbReference>
<feature type="domain" description="Adenylosuccinate lyase C-terminal" evidence="13">
    <location>
        <begin position="348"/>
        <end position="427"/>
    </location>
</feature>
<evidence type="ECO:0000256" key="8">
    <source>
        <dbReference type="ARBA" id="ARBA00024477"/>
    </source>
</evidence>
<dbReference type="PRINTS" id="PR00145">
    <property type="entry name" value="ARGSUCLYASE"/>
</dbReference>
<keyword evidence="6 12" id="KW-0658">Purine biosynthesis</keyword>
<dbReference type="InterPro" id="IPR024083">
    <property type="entry name" value="Fumarase/histidase_N"/>
</dbReference>
<evidence type="ECO:0000256" key="4">
    <source>
        <dbReference type="ARBA" id="ARBA00012339"/>
    </source>
</evidence>
<dbReference type="Pfam" id="PF10397">
    <property type="entry name" value="ADSL_C"/>
    <property type="match status" value="1"/>
</dbReference>
<dbReference type="InterPro" id="IPR020557">
    <property type="entry name" value="Fumarate_lyase_CS"/>
</dbReference>
<keyword evidence="7 12" id="KW-0456">Lyase</keyword>
<comment type="pathway">
    <text evidence="2 12">Purine metabolism; AMP biosynthesis via de novo pathway; AMP from IMP: step 2/2.</text>
</comment>
<evidence type="ECO:0000313" key="14">
    <source>
        <dbReference type="EMBL" id="ETO91289.1"/>
    </source>
</evidence>
<dbReference type="Gene3D" id="1.10.40.30">
    <property type="entry name" value="Fumarase/aspartase (C-terminal domain)"/>
    <property type="match status" value="1"/>
</dbReference>
<dbReference type="NCBIfam" id="TIGR00928">
    <property type="entry name" value="purB"/>
    <property type="match status" value="1"/>
</dbReference>
<dbReference type="InterPro" id="IPR008948">
    <property type="entry name" value="L-Aspartase-like"/>
</dbReference>
<evidence type="ECO:0000256" key="5">
    <source>
        <dbReference type="ARBA" id="ARBA00017058"/>
    </source>
</evidence>
<dbReference type="EC" id="4.3.2.2" evidence="4 11"/>
<evidence type="ECO:0000256" key="12">
    <source>
        <dbReference type="RuleBase" id="RU361172"/>
    </source>
</evidence>
<comment type="catalytic activity">
    <reaction evidence="10">
        <text>N(6)-(1,2-dicarboxyethyl)-AMP = fumarate + AMP</text>
        <dbReference type="Rhea" id="RHEA:16853"/>
        <dbReference type="ChEBI" id="CHEBI:29806"/>
        <dbReference type="ChEBI" id="CHEBI:57567"/>
        <dbReference type="ChEBI" id="CHEBI:456215"/>
        <dbReference type="EC" id="4.3.2.2"/>
    </reaction>
    <physiologicalReaction direction="left-to-right" evidence="10">
        <dbReference type="Rhea" id="RHEA:16854"/>
    </physiologicalReaction>
</comment>
<evidence type="ECO:0000256" key="2">
    <source>
        <dbReference type="ARBA" id="ARBA00004734"/>
    </source>
</evidence>
<evidence type="ECO:0000256" key="7">
    <source>
        <dbReference type="ARBA" id="ARBA00023239"/>
    </source>
</evidence>
<dbReference type="GO" id="GO:0006189">
    <property type="term" value="P:'de novo' IMP biosynthetic process"/>
    <property type="evidence" value="ECO:0007669"/>
    <property type="project" value="UniProtKB-UniPathway"/>
</dbReference>
<dbReference type="Proteomes" id="UP000018951">
    <property type="component" value="Unassembled WGS sequence"/>
</dbReference>
<dbReference type="GO" id="GO:0005829">
    <property type="term" value="C:cytosol"/>
    <property type="evidence" value="ECO:0007669"/>
    <property type="project" value="TreeGrafter"/>
</dbReference>
<dbReference type="GO" id="GO:0044208">
    <property type="term" value="P:'de novo' AMP biosynthetic process"/>
    <property type="evidence" value="ECO:0007669"/>
    <property type="project" value="UniProtKB-UniPathway"/>
</dbReference>
<gene>
    <name evidence="14" type="primary">purB</name>
    <name evidence="14" type="ORF">P857_413</name>
</gene>